<dbReference type="Pfam" id="PF04755">
    <property type="entry name" value="PAP_fibrillin"/>
    <property type="match status" value="1"/>
</dbReference>
<reference evidence="4" key="1">
    <citation type="submission" date="2021-01" db="EMBL/GenBank/DDBJ databases">
        <authorList>
            <person name="Corre E."/>
            <person name="Pelletier E."/>
            <person name="Niang G."/>
            <person name="Scheremetjew M."/>
            <person name="Finn R."/>
            <person name="Kale V."/>
            <person name="Holt S."/>
            <person name="Cochrane G."/>
            <person name="Meng A."/>
            <person name="Brown T."/>
            <person name="Cohen L."/>
        </authorList>
    </citation>
    <scope>NUCLEOTIDE SEQUENCE</scope>
    <source>
        <strain evidence="4">CCMP1374</strain>
    </source>
</reference>
<evidence type="ECO:0000313" key="4">
    <source>
        <dbReference type="EMBL" id="CAD8489766.1"/>
    </source>
</evidence>
<comment type="subcellular location">
    <subcellularLocation>
        <location evidence="1">Plastid</location>
    </subcellularLocation>
</comment>
<evidence type="ECO:0000259" key="3">
    <source>
        <dbReference type="Pfam" id="PF04755"/>
    </source>
</evidence>
<proteinExistence type="predicted"/>
<keyword evidence="2" id="KW-0934">Plastid</keyword>
<organism evidence="4">
    <name type="scientific">Phaeocystis antarctica</name>
    <dbReference type="NCBI Taxonomy" id="33657"/>
    <lineage>
        <taxon>Eukaryota</taxon>
        <taxon>Haptista</taxon>
        <taxon>Haptophyta</taxon>
        <taxon>Prymnesiophyceae</taxon>
        <taxon>Phaeocystales</taxon>
        <taxon>Phaeocystaceae</taxon>
        <taxon>Phaeocystis</taxon>
    </lineage>
</organism>
<evidence type="ECO:0000256" key="2">
    <source>
        <dbReference type="ARBA" id="ARBA00022640"/>
    </source>
</evidence>
<dbReference type="InterPro" id="IPR006843">
    <property type="entry name" value="PAP/fibrillin_dom"/>
</dbReference>
<accession>A0A7S0ENZ3</accession>
<dbReference type="EMBL" id="HBEP01019366">
    <property type="protein sequence ID" value="CAD8489766.1"/>
    <property type="molecule type" value="Transcribed_RNA"/>
</dbReference>
<evidence type="ECO:0000256" key="1">
    <source>
        <dbReference type="ARBA" id="ARBA00004474"/>
    </source>
</evidence>
<dbReference type="GO" id="GO:0009536">
    <property type="term" value="C:plastid"/>
    <property type="evidence" value="ECO:0007669"/>
    <property type="project" value="UniProtKB-SubCell"/>
</dbReference>
<feature type="domain" description="Plastid lipid-associated protein/fibrillin conserved" evidence="3">
    <location>
        <begin position="22"/>
        <end position="140"/>
    </location>
</feature>
<dbReference type="AlphaFoldDB" id="A0A7S0ENZ3"/>
<gene>
    <name evidence="4" type="ORF">PANT1444_LOCUS10872</name>
</gene>
<protein>
    <recommendedName>
        <fullName evidence="3">Plastid lipid-associated protein/fibrillin conserved domain-containing protein</fullName>
    </recommendedName>
</protein>
<name>A0A7S0ENZ3_9EUKA</name>
<sequence>MLGTPASAVSRRCRLVSASTAPLLNALAETGPVGVDASEEQQASIESLAGALDGKGDDAAQARVPLKGTYDLMYSMAKGGSNGKVGPLTGKVSQIVVDEKNFINQVSLFGGAVVVQLNAQREVIDDNKIKVEFVETVFKIFGKEVKRQPTKGKGVWEQVYVERGQDGSAALRVMRTPSLFILRQQ</sequence>